<sequence>MFISTKCNFTGLITAASVYAVLLAYKHSNGPYVISMARSVTGISLTPVYGIHEDVWDSFMSGSMSNTAVAGSHLTFQVSIPGTRTPGIIVPSKISSAISMEEVGPLAGLRFKDIFHVQGLKTSGGSRAYYQVYGPQNYTTDIVKKSLAGGAQLVGKTRTIAFALGAPNNGQEIDYSDPWNSRGDGYQTTGGSSTGSGSAATAYDWIDFTIRERY</sequence>
<feature type="compositionally biased region" description="Low complexity" evidence="1">
    <location>
        <begin position="189"/>
        <end position="198"/>
    </location>
</feature>
<gene>
    <name evidence="3" type="ORF">BDV96DRAFT_648131</name>
</gene>
<dbReference type="InterPro" id="IPR036928">
    <property type="entry name" value="AS_sf"/>
</dbReference>
<dbReference type="Proteomes" id="UP000799770">
    <property type="component" value="Unassembled WGS sequence"/>
</dbReference>
<reference evidence="3" key="1">
    <citation type="journal article" date="2020" name="Stud. Mycol.">
        <title>101 Dothideomycetes genomes: a test case for predicting lifestyles and emergence of pathogens.</title>
        <authorList>
            <person name="Haridas S."/>
            <person name="Albert R."/>
            <person name="Binder M."/>
            <person name="Bloem J."/>
            <person name="Labutti K."/>
            <person name="Salamov A."/>
            <person name="Andreopoulos B."/>
            <person name="Baker S."/>
            <person name="Barry K."/>
            <person name="Bills G."/>
            <person name="Bluhm B."/>
            <person name="Cannon C."/>
            <person name="Castanera R."/>
            <person name="Culley D."/>
            <person name="Daum C."/>
            <person name="Ezra D."/>
            <person name="Gonzalez J."/>
            <person name="Henrissat B."/>
            <person name="Kuo A."/>
            <person name="Liang C."/>
            <person name="Lipzen A."/>
            <person name="Lutzoni F."/>
            <person name="Magnuson J."/>
            <person name="Mondo S."/>
            <person name="Nolan M."/>
            <person name="Ohm R."/>
            <person name="Pangilinan J."/>
            <person name="Park H.-J."/>
            <person name="Ramirez L."/>
            <person name="Alfaro M."/>
            <person name="Sun H."/>
            <person name="Tritt A."/>
            <person name="Yoshinaga Y."/>
            <person name="Zwiers L.-H."/>
            <person name="Turgeon B."/>
            <person name="Goodwin S."/>
            <person name="Spatafora J."/>
            <person name="Crous P."/>
            <person name="Grigoriev I."/>
        </authorList>
    </citation>
    <scope>NUCLEOTIDE SEQUENCE</scope>
    <source>
        <strain evidence="3">CBS 627.86</strain>
    </source>
</reference>
<dbReference type="InterPro" id="IPR023631">
    <property type="entry name" value="Amidase_dom"/>
</dbReference>
<evidence type="ECO:0000313" key="3">
    <source>
        <dbReference type="EMBL" id="KAF2113157.1"/>
    </source>
</evidence>
<evidence type="ECO:0000313" key="4">
    <source>
        <dbReference type="Proteomes" id="UP000799770"/>
    </source>
</evidence>
<dbReference type="SUPFAM" id="SSF75304">
    <property type="entry name" value="Amidase signature (AS) enzymes"/>
    <property type="match status" value="1"/>
</dbReference>
<feature type="region of interest" description="Disordered" evidence="1">
    <location>
        <begin position="173"/>
        <end position="198"/>
    </location>
</feature>
<protein>
    <recommendedName>
        <fullName evidence="2">Amidase domain-containing protein</fullName>
    </recommendedName>
</protein>
<dbReference type="OrthoDB" id="5423360at2759"/>
<evidence type="ECO:0000256" key="1">
    <source>
        <dbReference type="SAM" id="MobiDB-lite"/>
    </source>
</evidence>
<evidence type="ECO:0000259" key="2">
    <source>
        <dbReference type="Pfam" id="PF01425"/>
    </source>
</evidence>
<organism evidence="3 4">
    <name type="scientific">Lophiotrema nucula</name>
    <dbReference type="NCBI Taxonomy" id="690887"/>
    <lineage>
        <taxon>Eukaryota</taxon>
        <taxon>Fungi</taxon>
        <taxon>Dikarya</taxon>
        <taxon>Ascomycota</taxon>
        <taxon>Pezizomycotina</taxon>
        <taxon>Dothideomycetes</taxon>
        <taxon>Pleosporomycetidae</taxon>
        <taxon>Pleosporales</taxon>
        <taxon>Lophiotremataceae</taxon>
        <taxon>Lophiotrema</taxon>
    </lineage>
</organism>
<dbReference type="PANTHER" id="PTHR46310:SF7">
    <property type="entry name" value="AMIDASE 1"/>
    <property type="match status" value="1"/>
</dbReference>
<dbReference type="PANTHER" id="PTHR46310">
    <property type="entry name" value="AMIDASE 1"/>
    <property type="match status" value="1"/>
</dbReference>
<dbReference type="AlphaFoldDB" id="A0A6A5Z2R2"/>
<keyword evidence="4" id="KW-1185">Reference proteome</keyword>
<dbReference type="EMBL" id="ML977328">
    <property type="protein sequence ID" value="KAF2113157.1"/>
    <property type="molecule type" value="Genomic_DNA"/>
</dbReference>
<proteinExistence type="predicted"/>
<dbReference type="Pfam" id="PF01425">
    <property type="entry name" value="Amidase"/>
    <property type="match status" value="1"/>
</dbReference>
<dbReference type="Gene3D" id="3.90.1300.10">
    <property type="entry name" value="Amidase signature (AS) domain"/>
    <property type="match status" value="1"/>
</dbReference>
<name>A0A6A5Z2R2_9PLEO</name>
<accession>A0A6A5Z2R2</accession>
<feature type="domain" description="Amidase" evidence="2">
    <location>
        <begin position="100"/>
        <end position="199"/>
    </location>
</feature>